<accession>A0A392VFG9</accession>
<sequence length="54" mass="6034">MPVGNIEEVVKRPINVRLSLLPTTPPADNGEDEDELMDDDLLDEEPDFDVLVNV</sequence>
<evidence type="ECO:0000313" key="3">
    <source>
        <dbReference type="Proteomes" id="UP000265520"/>
    </source>
</evidence>
<proteinExistence type="predicted"/>
<organism evidence="2 3">
    <name type="scientific">Trifolium medium</name>
    <dbReference type="NCBI Taxonomy" id="97028"/>
    <lineage>
        <taxon>Eukaryota</taxon>
        <taxon>Viridiplantae</taxon>
        <taxon>Streptophyta</taxon>
        <taxon>Embryophyta</taxon>
        <taxon>Tracheophyta</taxon>
        <taxon>Spermatophyta</taxon>
        <taxon>Magnoliopsida</taxon>
        <taxon>eudicotyledons</taxon>
        <taxon>Gunneridae</taxon>
        <taxon>Pentapetalae</taxon>
        <taxon>rosids</taxon>
        <taxon>fabids</taxon>
        <taxon>Fabales</taxon>
        <taxon>Fabaceae</taxon>
        <taxon>Papilionoideae</taxon>
        <taxon>50 kb inversion clade</taxon>
        <taxon>NPAAA clade</taxon>
        <taxon>Hologalegina</taxon>
        <taxon>IRL clade</taxon>
        <taxon>Trifolieae</taxon>
        <taxon>Trifolium</taxon>
    </lineage>
</organism>
<protein>
    <submittedName>
        <fullName evidence="2">Uncharacterized protein</fullName>
    </submittedName>
</protein>
<keyword evidence="3" id="KW-1185">Reference proteome</keyword>
<feature type="non-terminal residue" evidence="2">
    <location>
        <position position="54"/>
    </location>
</feature>
<reference evidence="2 3" key="1">
    <citation type="journal article" date="2018" name="Front. Plant Sci.">
        <title>Red Clover (Trifolium pratense) and Zigzag Clover (T. medium) - A Picture of Genomic Similarities and Differences.</title>
        <authorList>
            <person name="Dluhosova J."/>
            <person name="Istvanek J."/>
            <person name="Nedelnik J."/>
            <person name="Repkova J."/>
        </authorList>
    </citation>
    <scope>NUCLEOTIDE SEQUENCE [LARGE SCALE GENOMIC DNA]</scope>
    <source>
        <strain evidence="3">cv. 10/8</strain>
        <tissue evidence="2">Leaf</tissue>
    </source>
</reference>
<feature type="compositionally biased region" description="Acidic residues" evidence="1">
    <location>
        <begin position="29"/>
        <end position="45"/>
    </location>
</feature>
<evidence type="ECO:0000313" key="2">
    <source>
        <dbReference type="EMBL" id="MCI87136.1"/>
    </source>
</evidence>
<feature type="region of interest" description="Disordered" evidence="1">
    <location>
        <begin position="21"/>
        <end position="45"/>
    </location>
</feature>
<evidence type="ECO:0000256" key="1">
    <source>
        <dbReference type="SAM" id="MobiDB-lite"/>
    </source>
</evidence>
<dbReference type="AlphaFoldDB" id="A0A392VFG9"/>
<dbReference type="Proteomes" id="UP000265520">
    <property type="component" value="Unassembled WGS sequence"/>
</dbReference>
<name>A0A392VFG9_9FABA</name>
<dbReference type="EMBL" id="LXQA011158447">
    <property type="protein sequence ID" value="MCI87136.1"/>
    <property type="molecule type" value="Genomic_DNA"/>
</dbReference>
<comment type="caution">
    <text evidence="2">The sequence shown here is derived from an EMBL/GenBank/DDBJ whole genome shotgun (WGS) entry which is preliminary data.</text>
</comment>